<dbReference type="InterPro" id="IPR016181">
    <property type="entry name" value="Acyl_CoA_acyltransferase"/>
</dbReference>
<evidence type="ECO:0000259" key="3">
    <source>
        <dbReference type="PROSITE" id="PS51186"/>
    </source>
</evidence>
<dbReference type="PROSITE" id="PS51186">
    <property type="entry name" value="GNAT"/>
    <property type="match status" value="1"/>
</dbReference>
<sequence length="166" mass="18974">MVVPTVVQLFEVKHDERHTYLNLLLLADECEEIVKKYLHDGELYSVHNEKHETIGVILMIKKSRDTVEIKNIAVKPIHQGKGYGKAILQTICEMYKEKGYQSIIVGTANSSIENLIFYQKAGFRMTGIKRDFFAAYPEPIFENGIRALDMIMLEKTLYAEAGENSC</sequence>
<evidence type="ECO:0000313" key="5">
    <source>
        <dbReference type="EMBL" id="SDJ88996.1"/>
    </source>
</evidence>
<keyword evidence="2" id="KW-0012">Acyltransferase</keyword>
<dbReference type="GO" id="GO:0005840">
    <property type="term" value="C:ribosome"/>
    <property type="evidence" value="ECO:0007669"/>
    <property type="project" value="UniProtKB-KW"/>
</dbReference>
<gene>
    <name evidence="4" type="ORF">AF333_30355</name>
    <name evidence="5" type="ORF">SAMN04487909_13154</name>
</gene>
<evidence type="ECO:0000313" key="7">
    <source>
        <dbReference type="Proteomes" id="UP000182836"/>
    </source>
</evidence>
<dbReference type="Pfam" id="PF13673">
    <property type="entry name" value="Acetyltransf_10"/>
    <property type="match status" value="1"/>
</dbReference>
<evidence type="ECO:0000256" key="1">
    <source>
        <dbReference type="ARBA" id="ARBA00022679"/>
    </source>
</evidence>
<dbReference type="AlphaFoldDB" id="A0A0D1UYW3"/>
<keyword evidence="6" id="KW-1185">Reference proteome</keyword>
<dbReference type="OrthoDB" id="162775at2"/>
<protein>
    <submittedName>
        <fullName evidence="5">Ribosomal protein S18 acetylase RimI</fullName>
    </submittedName>
</protein>
<dbReference type="Proteomes" id="UP000037269">
    <property type="component" value="Unassembled WGS sequence"/>
</dbReference>
<dbReference type="CDD" id="cd04301">
    <property type="entry name" value="NAT_SF"/>
    <property type="match status" value="1"/>
</dbReference>
<evidence type="ECO:0000313" key="4">
    <source>
        <dbReference type="EMBL" id="KON84243.1"/>
    </source>
</evidence>
<dbReference type="Proteomes" id="UP000182836">
    <property type="component" value="Unassembled WGS sequence"/>
</dbReference>
<dbReference type="SUPFAM" id="SSF55729">
    <property type="entry name" value="Acyl-CoA N-acyltransferases (Nat)"/>
    <property type="match status" value="1"/>
</dbReference>
<dbReference type="PATRIC" id="fig|47500.12.peg.750"/>
<dbReference type="PANTHER" id="PTHR43800:SF1">
    <property type="entry name" value="PEPTIDYL-LYSINE N-ACETYLTRANSFERASE YJAB"/>
    <property type="match status" value="1"/>
</dbReference>
<evidence type="ECO:0000313" key="6">
    <source>
        <dbReference type="Proteomes" id="UP000037269"/>
    </source>
</evidence>
<dbReference type="InterPro" id="IPR000182">
    <property type="entry name" value="GNAT_dom"/>
</dbReference>
<dbReference type="EMBL" id="LGUG01000013">
    <property type="protein sequence ID" value="KON84243.1"/>
    <property type="molecule type" value="Genomic_DNA"/>
</dbReference>
<evidence type="ECO:0000256" key="2">
    <source>
        <dbReference type="ARBA" id="ARBA00023315"/>
    </source>
</evidence>
<keyword evidence="1" id="KW-0808">Transferase</keyword>
<reference evidence="5 7" key="2">
    <citation type="submission" date="2016-10" db="EMBL/GenBank/DDBJ databases">
        <authorList>
            <person name="de Groot N.N."/>
        </authorList>
    </citation>
    <scope>NUCLEOTIDE SEQUENCE [LARGE SCALE GENOMIC DNA]</scope>
    <source>
        <strain evidence="5 7">DSM 2895</strain>
    </source>
</reference>
<dbReference type="RefSeq" id="WP_043065720.1">
    <property type="nucleotide sequence ID" value="NZ_BJOA01000097.1"/>
</dbReference>
<dbReference type="GO" id="GO:0016747">
    <property type="term" value="F:acyltransferase activity, transferring groups other than amino-acyl groups"/>
    <property type="evidence" value="ECO:0007669"/>
    <property type="project" value="InterPro"/>
</dbReference>
<organism evidence="4 6">
    <name type="scientific">Aneurinibacillus migulanus</name>
    <name type="common">Bacillus migulanus</name>
    <dbReference type="NCBI Taxonomy" id="47500"/>
    <lineage>
        <taxon>Bacteria</taxon>
        <taxon>Bacillati</taxon>
        <taxon>Bacillota</taxon>
        <taxon>Bacilli</taxon>
        <taxon>Bacillales</taxon>
        <taxon>Paenibacillaceae</taxon>
        <taxon>Aneurinibacillus group</taxon>
        <taxon>Aneurinibacillus</taxon>
    </lineage>
</organism>
<name>A0A0D1UYW3_ANEMI</name>
<feature type="domain" description="N-acetyltransferase" evidence="3">
    <location>
        <begin position="7"/>
        <end position="155"/>
    </location>
</feature>
<proteinExistence type="predicted"/>
<reference evidence="4 6" key="1">
    <citation type="submission" date="2015-07" db="EMBL/GenBank/DDBJ databases">
        <title>Fjat-14205 dsm 2895.</title>
        <authorList>
            <person name="Liu B."/>
            <person name="Wang J."/>
            <person name="Zhu Y."/>
            <person name="Liu G."/>
            <person name="Chen Q."/>
            <person name="Chen Z."/>
            <person name="Lan J."/>
            <person name="Che J."/>
            <person name="Ge C."/>
            <person name="Shi H."/>
            <person name="Pan Z."/>
            <person name="Liu X."/>
        </authorList>
    </citation>
    <scope>NUCLEOTIDE SEQUENCE [LARGE SCALE GENOMIC DNA]</scope>
    <source>
        <strain evidence="4 6">DSM 2895</strain>
    </source>
</reference>
<dbReference type="GeneID" id="42309427"/>
<accession>A0A0D1UYW3</accession>
<keyword evidence="5" id="KW-0687">Ribonucleoprotein</keyword>
<dbReference type="STRING" id="47500.AF333_30355"/>
<dbReference type="EMBL" id="FNED01000031">
    <property type="protein sequence ID" value="SDJ88996.1"/>
    <property type="molecule type" value="Genomic_DNA"/>
</dbReference>
<dbReference type="PANTHER" id="PTHR43800">
    <property type="entry name" value="PEPTIDYL-LYSINE N-ACETYLTRANSFERASE YJAB"/>
    <property type="match status" value="1"/>
</dbReference>
<dbReference type="Gene3D" id="3.40.630.30">
    <property type="match status" value="1"/>
</dbReference>
<keyword evidence="5" id="KW-0689">Ribosomal protein</keyword>